<dbReference type="KEGG" id="ssl:SS1G_01390"/>
<dbReference type="AlphaFoldDB" id="A7E7W2"/>
<evidence type="ECO:0000313" key="2">
    <source>
        <dbReference type="Proteomes" id="UP000001312"/>
    </source>
</evidence>
<sequence>MDTAMTLQSCVMATFISQCHCLSRRFDKTATTSVHCESLHRQKGYVLQDVKADSQ</sequence>
<dbReference type="Proteomes" id="UP000001312">
    <property type="component" value="Unassembled WGS sequence"/>
</dbReference>
<protein>
    <submittedName>
        <fullName evidence="1">Uncharacterized protein</fullName>
    </submittedName>
</protein>
<reference evidence="2" key="1">
    <citation type="journal article" date="2011" name="PLoS Genet.">
        <title>Genomic analysis of the necrotrophic fungal pathogens Sclerotinia sclerotiorum and Botrytis cinerea.</title>
        <authorList>
            <person name="Amselem J."/>
            <person name="Cuomo C.A."/>
            <person name="van Kan J.A."/>
            <person name="Viaud M."/>
            <person name="Benito E.P."/>
            <person name="Couloux A."/>
            <person name="Coutinho P.M."/>
            <person name="de Vries R.P."/>
            <person name="Dyer P.S."/>
            <person name="Fillinger S."/>
            <person name="Fournier E."/>
            <person name="Gout L."/>
            <person name="Hahn M."/>
            <person name="Kohn L."/>
            <person name="Lapalu N."/>
            <person name="Plummer K.M."/>
            <person name="Pradier J.M."/>
            <person name="Quevillon E."/>
            <person name="Sharon A."/>
            <person name="Simon A."/>
            <person name="ten Have A."/>
            <person name="Tudzynski B."/>
            <person name="Tudzynski P."/>
            <person name="Wincker P."/>
            <person name="Andrew M."/>
            <person name="Anthouard V."/>
            <person name="Beever R.E."/>
            <person name="Beffa R."/>
            <person name="Benoit I."/>
            <person name="Bouzid O."/>
            <person name="Brault B."/>
            <person name="Chen Z."/>
            <person name="Choquer M."/>
            <person name="Collemare J."/>
            <person name="Cotton P."/>
            <person name="Danchin E.G."/>
            <person name="Da Silva C."/>
            <person name="Gautier A."/>
            <person name="Giraud C."/>
            <person name="Giraud T."/>
            <person name="Gonzalez C."/>
            <person name="Grossetete S."/>
            <person name="Guldener U."/>
            <person name="Henrissat B."/>
            <person name="Howlett B.J."/>
            <person name="Kodira C."/>
            <person name="Kretschmer M."/>
            <person name="Lappartient A."/>
            <person name="Leroch M."/>
            <person name="Levis C."/>
            <person name="Mauceli E."/>
            <person name="Neuveglise C."/>
            <person name="Oeser B."/>
            <person name="Pearson M."/>
            <person name="Poulain J."/>
            <person name="Poussereau N."/>
            <person name="Quesneville H."/>
            <person name="Rascle C."/>
            <person name="Schumacher J."/>
            <person name="Segurens B."/>
            <person name="Sexton A."/>
            <person name="Silva E."/>
            <person name="Sirven C."/>
            <person name="Soanes D.M."/>
            <person name="Talbot N.J."/>
            <person name="Templeton M."/>
            <person name="Yandava C."/>
            <person name="Yarden O."/>
            <person name="Zeng Q."/>
            <person name="Rollins J.A."/>
            <person name="Lebrun M.H."/>
            <person name="Dickman M."/>
        </authorList>
    </citation>
    <scope>NUCLEOTIDE SEQUENCE [LARGE SCALE GENOMIC DNA]</scope>
    <source>
        <strain evidence="2">ATCC 18683 / 1980 / Ss-1</strain>
    </source>
</reference>
<dbReference type="InParanoid" id="A7E7W2"/>
<dbReference type="RefSeq" id="XP_001597196.1">
    <property type="nucleotide sequence ID" value="XM_001597146.1"/>
</dbReference>
<evidence type="ECO:0000313" key="1">
    <source>
        <dbReference type="EMBL" id="EDN96464.1"/>
    </source>
</evidence>
<dbReference type="HOGENOM" id="CLU_3033762_0_0_1"/>
<name>A7E7W2_SCLS1</name>
<keyword evidence="2" id="KW-1185">Reference proteome</keyword>
<gene>
    <name evidence="1" type="ORF">SS1G_01390</name>
</gene>
<dbReference type="EMBL" id="CH476622">
    <property type="protein sequence ID" value="EDN96464.1"/>
    <property type="molecule type" value="Genomic_DNA"/>
</dbReference>
<proteinExistence type="predicted"/>
<organism evidence="1 2">
    <name type="scientific">Sclerotinia sclerotiorum (strain ATCC 18683 / 1980 / Ss-1)</name>
    <name type="common">White mold</name>
    <name type="synonym">Whetzelinia sclerotiorum</name>
    <dbReference type="NCBI Taxonomy" id="665079"/>
    <lineage>
        <taxon>Eukaryota</taxon>
        <taxon>Fungi</taxon>
        <taxon>Dikarya</taxon>
        <taxon>Ascomycota</taxon>
        <taxon>Pezizomycotina</taxon>
        <taxon>Leotiomycetes</taxon>
        <taxon>Helotiales</taxon>
        <taxon>Sclerotiniaceae</taxon>
        <taxon>Sclerotinia</taxon>
    </lineage>
</organism>
<dbReference type="GeneID" id="5493846"/>
<accession>A7E7W2</accession>